<evidence type="ECO:0000256" key="9">
    <source>
        <dbReference type="ARBA" id="ARBA00023306"/>
    </source>
</evidence>
<dbReference type="GO" id="GO:0005829">
    <property type="term" value="C:cytosol"/>
    <property type="evidence" value="ECO:0007669"/>
    <property type="project" value="TreeGrafter"/>
</dbReference>
<keyword evidence="4" id="KW-0132">Cell division</keyword>
<dbReference type="InterPro" id="IPR026243">
    <property type="entry name" value="HAUS1"/>
</dbReference>
<keyword evidence="5" id="KW-0493">Microtubule</keyword>
<dbReference type="Pfam" id="PF25762">
    <property type="entry name" value="HAUS1"/>
    <property type="match status" value="1"/>
</dbReference>
<keyword evidence="7 10" id="KW-0175">Coiled coil</keyword>
<dbReference type="AlphaFoldDB" id="A0AAV9VFH8"/>
<evidence type="ECO:0000256" key="5">
    <source>
        <dbReference type="ARBA" id="ARBA00022701"/>
    </source>
</evidence>
<keyword evidence="6" id="KW-0498">Mitosis</keyword>
<dbReference type="PANTHER" id="PTHR31570:SF1">
    <property type="entry name" value="HAUS AUGMIN-LIKE COMPLEX SUBUNIT 1"/>
    <property type="match status" value="1"/>
</dbReference>
<feature type="coiled-coil region" evidence="10">
    <location>
        <begin position="156"/>
        <end position="286"/>
    </location>
</feature>
<evidence type="ECO:0000256" key="10">
    <source>
        <dbReference type="SAM" id="Coils"/>
    </source>
</evidence>
<dbReference type="GO" id="GO:0070652">
    <property type="term" value="C:HAUS complex"/>
    <property type="evidence" value="ECO:0007669"/>
    <property type="project" value="InterPro"/>
</dbReference>
<evidence type="ECO:0000256" key="4">
    <source>
        <dbReference type="ARBA" id="ARBA00022618"/>
    </source>
</evidence>
<keyword evidence="12" id="KW-1185">Reference proteome</keyword>
<comment type="subcellular location">
    <subcellularLocation>
        <location evidence="1">Cytoplasm</location>
        <location evidence="1">Cytoskeleton</location>
        <location evidence="1">Spindle</location>
    </subcellularLocation>
</comment>
<evidence type="ECO:0000256" key="2">
    <source>
        <dbReference type="ARBA" id="ARBA00005479"/>
    </source>
</evidence>
<keyword evidence="9" id="KW-0131">Cell cycle</keyword>
<evidence type="ECO:0000313" key="12">
    <source>
        <dbReference type="Proteomes" id="UP001373714"/>
    </source>
</evidence>
<sequence>MELHLNDDWASSAVFSPSLARQQQHQAKEWSYVDQWLQAKYHPRPVPPFERNIDTLRALTAIATANEAADEERSSHLEFKQNILSSYRPKRPDDKIIRIREGLNRDASKALDSIAGASVRLGADFGGAAQNREALLYLTKEECEVEHSILPEEQTLKTLIADIQEAEESLRRFQSEAYETPKDLPAKLAEWTRTIKILQQKSAEYKDRATSLQNAYRRNPPRYTVENMVELESEVVELQGHVRNLNGQVKAYTLLPPDPRAAQRKIEEAQQELERLKSQREELYQGMARS</sequence>
<evidence type="ECO:0000313" key="11">
    <source>
        <dbReference type="EMBL" id="KAK6360725.1"/>
    </source>
</evidence>
<dbReference type="Proteomes" id="UP001373714">
    <property type="component" value="Unassembled WGS sequence"/>
</dbReference>
<organism evidence="11 12">
    <name type="scientific">Orbilia blumenaviensis</name>
    <dbReference type="NCBI Taxonomy" id="1796055"/>
    <lineage>
        <taxon>Eukaryota</taxon>
        <taxon>Fungi</taxon>
        <taxon>Dikarya</taxon>
        <taxon>Ascomycota</taxon>
        <taxon>Pezizomycotina</taxon>
        <taxon>Orbiliomycetes</taxon>
        <taxon>Orbiliales</taxon>
        <taxon>Orbiliaceae</taxon>
        <taxon>Orbilia</taxon>
    </lineage>
</organism>
<comment type="similarity">
    <text evidence="2">Belongs to the HAUS1 family.</text>
</comment>
<keyword evidence="8" id="KW-0206">Cytoskeleton</keyword>
<dbReference type="GO" id="GO:0051301">
    <property type="term" value="P:cell division"/>
    <property type="evidence" value="ECO:0007669"/>
    <property type="project" value="UniProtKB-KW"/>
</dbReference>
<dbReference type="GO" id="GO:0005819">
    <property type="term" value="C:spindle"/>
    <property type="evidence" value="ECO:0007669"/>
    <property type="project" value="UniProtKB-SubCell"/>
</dbReference>
<evidence type="ECO:0000256" key="6">
    <source>
        <dbReference type="ARBA" id="ARBA00022776"/>
    </source>
</evidence>
<comment type="caution">
    <text evidence="11">The sequence shown here is derived from an EMBL/GenBank/DDBJ whole genome shotgun (WGS) entry which is preliminary data.</text>
</comment>
<evidence type="ECO:0000256" key="8">
    <source>
        <dbReference type="ARBA" id="ARBA00023212"/>
    </source>
</evidence>
<evidence type="ECO:0000256" key="3">
    <source>
        <dbReference type="ARBA" id="ARBA00022490"/>
    </source>
</evidence>
<dbReference type="GO" id="GO:0005874">
    <property type="term" value="C:microtubule"/>
    <property type="evidence" value="ECO:0007669"/>
    <property type="project" value="UniProtKB-KW"/>
</dbReference>
<proteinExistence type="inferred from homology"/>
<evidence type="ECO:0000256" key="1">
    <source>
        <dbReference type="ARBA" id="ARBA00004186"/>
    </source>
</evidence>
<keyword evidence="3" id="KW-0963">Cytoplasm</keyword>
<dbReference type="PANTHER" id="PTHR31570">
    <property type="entry name" value="HAUS AUGMIN-LIKE COMPLEX SUBUNIT 1"/>
    <property type="match status" value="1"/>
</dbReference>
<dbReference type="EMBL" id="JAVHNS010000003">
    <property type="protein sequence ID" value="KAK6360725.1"/>
    <property type="molecule type" value="Genomic_DNA"/>
</dbReference>
<name>A0AAV9VFH8_9PEZI</name>
<protein>
    <submittedName>
        <fullName evidence="11">Uncharacterized protein</fullName>
    </submittedName>
</protein>
<accession>A0AAV9VFH8</accession>
<gene>
    <name evidence="11" type="ORF">TWF730_006852</name>
</gene>
<dbReference type="GO" id="GO:0051225">
    <property type="term" value="P:spindle assembly"/>
    <property type="evidence" value="ECO:0007669"/>
    <property type="project" value="InterPro"/>
</dbReference>
<reference evidence="11 12" key="1">
    <citation type="submission" date="2019-10" db="EMBL/GenBank/DDBJ databases">
        <authorList>
            <person name="Palmer J.M."/>
        </authorList>
    </citation>
    <scope>NUCLEOTIDE SEQUENCE [LARGE SCALE GENOMIC DNA]</scope>
    <source>
        <strain evidence="11 12">TWF730</strain>
    </source>
</reference>
<evidence type="ECO:0000256" key="7">
    <source>
        <dbReference type="ARBA" id="ARBA00023054"/>
    </source>
</evidence>